<evidence type="ECO:0008006" key="3">
    <source>
        <dbReference type="Google" id="ProtNLM"/>
    </source>
</evidence>
<name>A0A557R1C5_9RHOO</name>
<dbReference type="RefSeq" id="WP_144308443.1">
    <property type="nucleotide sequence ID" value="NZ_VMNK01000003.1"/>
</dbReference>
<dbReference type="EMBL" id="VMNK01000003">
    <property type="protein sequence ID" value="TVO58926.1"/>
    <property type="molecule type" value="Genomic_DNA"/>
</dbReference>
<accession>A0A557R1C5</accession>
<proteinExistence type="predicted"/>
<comment type="caution">
    <text evidence="1">The sequence shown here is derived from an EMBL/GenBank/DDBJ whole genome shotgun (WGS) entry which is preliminary data.</text>
</comment>
<reference evidence="1 2" key="1">
    <citation type="submission" date="2019-07" db="EMBL/GenBank/DDBJ databases">
        <title>The pathways for chlorine oxyanion respiration interact through the shared metabolite chlorate.</title>
        <authorList>
            <person name="Barnum T.P."/>
            <person name="Cheng Y."/>
            <person name="Hill K.A."/>
            <person name="Lucas L.N."/>
            <person name="Carlson H.K."/>
            <person name="Coates J.D."/>
        </authorList>
    </citation>
    <scope>NUCLEOTIDE SEQUENCE [LARGE SCALE GENOMIC DNA]</scope>
    <source>
        <strain evidence="1 2">SFB-3</strain>
    </source>
</reference>
<sequence>MPFPAHGEFSLRVDGRLLIAELTGPWNIELVDRYRIEVAPFIKQLAPDGPWGQIAICHRSVLAPRDALQALADGARVLAGQYHRVAMAYVLPPEVEGHGIMESVFARMYAGFQAVECFETLASARDWTLAQIDAASMTP</sequence>
<evidence type="ECO:0000313" key="1">
    <source>
        <dbReference type="EMBL" id="TVO58926.1"/>
    </source>
</evidence>
<organism evidence="1 2">
    <name type="scientific">Denitromonas halophila</name>
    <dbReference type="NCBI Taxonomy" id="1629404"/>
    <lineage>
        <taxon>Bacteria</taxon>
        <taxon>Pseudomonadati</taxon>
        <taxon>Pseudomonadota</taxon>
        <taxon>Betaproteobacteria</taxon>
        <taxon>Rhodocyclales</taxon>
        <taxon>Zoogloeaceae</taxon>
        <taxon>Denitromonas</taxon>
    </lineage>
</organism>
<dbReference type="OrthoDB" id="9181203at2"/>
<protein>
    <recommendedName>
        <fullName evidence="3">STAS/SEC14 domain-containing protein</fullName>
    </recommendedName>
</protein>
<keyword evidence="2" id="KW-1185">Reference proteome</keyword>
<evidence type="ECO:0000313" key="2">
    <source>
        <dbReference type="Proteomes" id="UP000319502"/>
    </source>
</evidence>
<dbReference type="Proteomes" id="UP000319502">
    <property type="component" value="Unassembled WGS sequence"/>
</dbReference>
<dbReference type="AlphaFoldDB" id="A0A557R1C5"/>
<gene>
    <name evidence="1" type="ORF">FHP91_04500</name>
</gene>